<proteinExistence type="inferred from homology"/>
<organism evidence="3 4">
    <name type="scientific">Cladobotryum mycophilum</name>
    <dbReference type="NCBI Taxonomy" id="491253"/>
    <lineage>
        <taxon>Eukaryota</taxon>
        <taxon>Fungi</taxon>
        <taxon>Dikarya</taxon>
        <taxon>Ascomycota</taxon>
        <taxon>Pezizomycotina</taxon>
        <taxon>Sordariomycetes</taxon>
        <taxon>Hypocreomycetidae</taxon>
        <taxon>Hypocreales</taxon>
        <taxon>Hypocreaceae</taxon>
        <taxon>Cladobotryum</taxon>
    </lineage>
</organism>
<dbReference type="Pfam" id="PF00732">
    <property type="entry name" value="GMC_oxred_N"/>
    <property type="match status" value="1"/>
</dbReference>
<dbReference type="SUPFAM" id="SSF54373">
    <property type="entry name" value="FAD-linked reductases, C-terminal domain"/>
    <property type="match status" value="1"/>
</dbReference>
<evidence type="ECO:0000313" key="4">
    <source>
        <dbReference type="Proteomes" id="UP001338125"/>
    </source>
</evidence>
<dbReference type="EMBL" id="JAVFKD010000003">
    <property type="protein sequence ID" value="KAK5996275.1"/>
    <property type="molecule type" value="Genomic_DNA"/>
</dbReference>
<dbReference type="InterPro" id="IPR036188">
    <property type="entry name" value="FAD/NAD-bd_sf"/>
</dbReference>
<dbReference type="Gene3D" id="3.30.560.10">
    <property type="entry name" value="Glucose Oxidase, domain 3"/>
    <property type="match status" value="1"/>
</dbReference>
<name>A0ABR0SWW5_9HYPO</name>
<sequence>MGSAPIPESFDYVIVGGGTAGLTVANRLSEDKEVKVLVIEAGPDNSKDPLVLAPGLIPAQYGNPQYDWNFLSAPQPFLNDRQVNQARGKQLGGSSALNFMMILYPNSDGLDAWAEMGNEGWDYKGLEPYYRKYATFHPRLRQRRMWSAWISFGDGYGITNSSWMKSLGKLGFSMTADARTGNALGVWQNPASIDPATKTRSYAATAHYSAEIASRTNLTVLTETVVKKVILDTSGPEPVATGVLVQSKDGTETTFNGGEVILSAGSMMSPQILELSGIGSKTLLESFGIPVIVDNRFVGENMQDHPVATQSFELNPGVPSSDVLRDTNLLNQLVAQYQQSGEGPMGQSTLSVAYLPLVDSSGKLSVEAKKALFAEHEQHVQSYDAKVLRKLIETSDQPTVEHLLYPGQINTPKAPECMFDMIKPVRPENFITIMTMLSYQFSRGSIHITSADVNQLPTWDPNYHSNPLDLEILARHVEYVERIVSTPPFSDLLKPNGARIPDIKGDTLEKAKEIVRASTVSDFHPAGSCGMRPKEKGGVVDNRLRVYGVKGLRVVDASIFPLEPVGNIQAAVYVVAEKAADLIKEDRKASA</sequence>
<evidence type="ECO:0000259" key="2">
    <source>
        <dbReference type="PROSITE" id="PS00624"/>
    </source>
</evidence>
<dbReference type="PROSITE" id="PS00624">
    <property type="entry name" value="GMC_OXRED_2"/>
    <property type="match status" value="1"/>
</dbReference>
<dbReference type="PANTHER" id="PTHR11552:SF210">
    <property type="entry name" value="GLUCOSE-METHANOL-CHOLINE OXIDOREDUCTASE N-TERMINAL DOMAIN-CONTAINING PROTEIN-RELATED"/>
    <property type="match status" value="1"/>
</dbReference>
<dbReference type="Gene3D" id="3.50.50.60">
    <property type="entry name" value="FAD/NAD(P)-binding domain"/>
    <property type="match status" value="1"/>
</dbReference>
<accession>A0ABR0SWW5</accession>
<feature type="domain" description="Glucose-methanol-choline oxidoreductase N-terminal" evidence="2">
    <location>
        <begin position="265"/>
        <end position="279"/>
    </location>
</feature>
<reference evidence="3 4" key="1">
    <citation type="submission" date="2024-01" db="EMBL/GenBank/DDBJ databases">
        <title>Complete genome of Cladobotryum mycophilum ATHUM6906.</title>
        <authorList>
            <person name="Christinaki A.C."/>
            <person name="Myridakis A.I."/>
            <person name="Kouvelis V.N."/>
        </authorList>
    </citation>
    <scope>NUCLEOTIDE SEQUENCE [LARGE SCALE GENOMIC DNA]</scope>
    <source>
        <strain evidence="3 4">ATHUM6906</strain>
    </source>
</reference>
<dbReference type="Pfam" id="PF05199">
    <property type="entry name" value="GMC_oxred_C"/>
    <property type="match status" value="1"/>
</dbReference>
<evidence type="ECO:0000313" key="3">
    <source>
        <dbReference type="EMBL" id="KAK5996275.1"/>
    </source>
</evidence>
<dbReference type="InterPro" id="IPR012132">
    <property type="entry name" value="GMC_OxRdtase"/>
</dbReference>
<dbReference type="SUPFAM" id="SSF51905">
    <property type="entry name" value="FAD/NAD(P)-binding domain"/>
    <property type="match status" value="1"/>
</dbReference>
<gene>
    <name evidence="3" type="ORF">PT974_03029</name>
</gene>
<dbReference type="Proteomes" id="UP001338125">
    <property type="component" value="Unassembled WGS sequence"/>
</dbReference>
<comment type="caution">
    <text evidence="3">The sequence shown here is derived from an EMBL/GenBank/DDBJ whole genome shotgun (WGS) entry which is preliminary data.</text>
</comment>
<evidence type="ECO:0000256" key="1">
    <source>
        <dbReference type="ARBA" id="ARBA00010790"/>
    </source>
</evidence>
<comment type="similarity">
    <text evidence="1">Belongs to the GMC oxidoreductase family.</text>
</comment>
<dbReference type="PANTHER" id="PTHR11552">
    <property type="entry name" value="GLUCOSE-METHANOL-CHOLINE GMC OXIDOREDUCTASE"/>
    <property type="match status" value="1"/>
</dbReference>
<dbReference type="InterPro" id="IPR007867">
    <property type="entry name" value="GMC_OxRtase_C"/>
</dbReference>
<protein>
    <submittedName>
        <fullName evidence="3">Dehydrogenase</fullName>
    </submittedName>
</protein>
<dbReference type="PIRSF" id="PIRSF000137">
    <property type="entry name" value="Alcohol_oxidase"/>
    <property type="match status" value="1"/>
</dbReference>
<keyword evidence="4" id="KW-1185">Reference proteome</keyword>
<dbReference type="InterPro" id="IPR000172">
    <property type="entry name" value="GMC_OxRdtase_N"/>
</dbReference>